<evidence type="ECO:0000313" key="1">
    <source>
        <dbReference type="Proteomes" id="UP000887569"/>
    </source>
</evidence>
<protein>
    <submittedName>
        <fullName evidence="2">Uncharacterized protein</fullName>
    </submittedName>
</protein>
<keyword evidence="1" id="KW-1185">Reference proteome</keyword>
<proteinExistence type="predicted"/>
<organism evidence="1 2">
    <name type="scientific">Parascaris univalens</name>
    <name type="common">Nematode worm</name>
    <dbReference type="NCBI Taxonomy" id="6257"/>
    <lineage>
        <taxon>Eukaryota</taxon>
        <taxon>Metazoa</taxon>
        <taxon>Ecdysozoa</taxon>
        <taxon>Nematoda</taxon>
        <taxon>Chromadorea</taxon>
        <taxon>Rhabditida</taxon>
        <taxon>Spirurina</taxon>
        <taxon>Ascaridomorpha</taxon>
        <taxon>Ascaridoidea</taxon>
        <taxon>Ascarididae</taxon>
        <taxon>Parascaris</taxon>
    </lineage>
</organism>
<dbReference type="Proteomes" id="UP000887569">
    <property type="component" value="Unplaced"/>
</dbReference>
<accession>A0A914ZNB9</accession>
<sequence>YCSVVVWRNAKGISEAFIKNVSIKINMRRPCDKQQLALRL</sequence>
<evidence type="ECO:0000313" key="2">
    <source>
        <dbReference type="WBParaSite" id="PgB09_g040_t02"/>
    </source>
</evidence>
<reference evidence="2" key="1">
    <citation type="submission" date="2022-11" db="UniProtKB">
        <authorList>
            <consortium name="WormBaseParasite"/>
        </authorList>
    </citation>
    <scope>IDENTIFICATION</scope>
</reference>
<dbReference type="WBParaSite" id="PgB09_g040_t02">
    <property type="protein sequence ID" value="PgB09_g040_t02"/>
    <property type="gene ID" value="PgB09_g040"/>
</dbReference>
<dbReference type="AlphaFoldDB" id="A0A914ZNB9"/>
<name>A0A914ZNB9_PARUN</name>